<comment type="similarity">
    <text evidence="1">Belongs to the 'phage' integrase family.</text>
</comment>
<dbReference type="EMBL" id="JALHLF010000022">
    <property type="protein sequence ID" value="MCJ2182659.1"/>
    <property type="molecule type" value="Genomic_DNA"/>
</dbReference>
<evidence type="ECO:0000256" key="1">
    <source>
        <dbReference type="ARBA" id="ARBA00008857"/>
    </source>
</evidence>
<proteinExistence type="inferred from homology"/>
<protein>
    <recommendedName>
        <fullName evidence="5">Integrase</fullName>
    </recommendedName>
</protein>
<name>A0ABT0BC81_9SPHN</name>
<evidence type="ECO:0000313" key="4">
    <source>
        <dbReference type="Proteomes" id="UP001162881"/>
    </source>
</evidence>
<reference evidence="3" key="1">
    <citation type="submission" date="2022-03" db="EMBL/GenBank/DDBJ databases">
        <title>Identification of a novel bacterium isolated from mangrove sediments.</title>
        <authorList>
            <person name="Pan X."/>
        </authorList>
    </citation>
    <scope>NUCLEOTIDE SEQUENCE</scope>
    <source>
        <strain evidence="3">B1949</strain>
    </source>
</reference>
<dbReference type="PANTHER" id="PTHR30629">
    <property type="entry name" value="PROPHAGE INTEGRASE"/>
    <property type="match status" value="1"/>
</dbReference>
<evidence type="ECO:0008006" key="5">
    <source>
        <dbReference type="Google" id="ProtNLM"/>
    </source>
</evidence>
<accession>A0ABT0BC81</accession>
<keyword evidence="2" id="KW-0229">DNA integration</keyword>
<dbReference type="InterPro" id="IPR050808">
    <property type="entry name" value="Phage_Integrase"/>
</dbReference>
<dbReference type="InterPro" id="IPR011010">
    <property type="entry name" value="DNA_brk_join_enz"/>
</dbReference>
<comment type="caution">
    <text evidence="3">The sequence shown here is derived from an EMBL/GenBank/DDBJ whole genome shotgun (WGS) entry which is preliminary data.</text>
</comment>
<keyword evidence="4" id="KW-1185">Reference proteome</keyword>
<gene>
    <name evidence="3" type="ORF">MTR62_08140</name>
</gene>
<sequence length="84" mass="9437">MAMTALMDRAGHSARLHGFRSTFRTWAEECTKADFETKEACLGHAVDVGVVGAYQRSDRLAKRRKLLEDWQRHLMQASSAAKNG</sequence>
<dbReference type="PANTHER" id="PTHR30629:SF2">
    <property type="entry name" value="PROPHAGE INTEGRASE INTS-RELATED"/>
    <property type="match status" value="1"/>
</dbReference>
<evidence type="ECO:0000256" key="2">
    <source>
        <dbReference type="ARBA" id="ARBA00022908"/>
    </source>
</evidence>
<dbReference type="SUPFAM" id="SSF56349">
    <property type="entry name" value="DNA breaking-rejoining enzymes"/>
    <property type="match status" value="1"/>
</dbReference>
<dbReference type="RefSeq" id="WP_244018811.1">
    <property type="nucleotide sequence ID" value="NZ_JALHLF010000022.1"/>
</dbReference>
<evidence type="ECO:0000313" key="3">
    <source>
        <dbReference type="EMBL" id="MCJ2182659.1"/>
    </source>
</evidence>
<dbReference type="Proteomes" id="UP001162881">
    <property type="component" value="Unassembled WGS sequence"/>
</dbReference>
<organism evidence="3 4">
    <name type="scientific">Novosphingobium organovorum</name>
    <dbReference type="NCBI Taxonomy" id="2930092"/>
    <lineage>
        <taxon>Bacteria</taxon>
        <taxon>Pseudomonadati</taxon>
        <taxon>Pseudomonadota</taxon>
        <taxon>Alphaproteobacteria</taxon>
        <taxon>Sphingomonadales</taxon>
        <taxon>Sphingomonadaceae</taxon>
        <taxon>Novosphingobium</taxon>
    </lineage>
</organism>